<feature type="transmembrane region" description="Helical" evidence="1">
    <location>
        <begin position="49"/>
        <end position="69"/>
    </location>
</feature>
<evidence type="ECO:0000259" key="2">
    <source>
        <dbReference type="Pfam" id="PF01757"/>
    </source>
</evidence>
<dbReference type="AlphaFoldDB" id="A0A7V5CTM3"/>
<feature type="transmembrane region" description="Helical" evidence="1">
    <location>
        <begin position="7"/>
        <end position="29"/>
    </location>
</feature>
<dbReference type="EMBL" id="DTKL01000062">
    <property type="protein sequence ID" value="HGY94981.1"/>
    <property type="molecule type" value="Genomic_DNA"/>
</dbReference>
<evidence type="ECO:0000313" key="3">
    <source>
        <dbReference type="EMBL" id="HGY94981.1"/>
    </source>
</evidence>
<dbReference type="Pfam" id="PF01757">
    <property type="entry name" value="Acyl_transf_3"/>
    <property type="match status" value="1"/>
</dbReference>
<gene>
    <name evidence="3" type="ORF">ENW50_09925</name>
</gene>
<sequence>MSHGTRIAVGSSAVYLFFGLSGYWIYQMYVHKYSKTRSPFFTYMVSRLWRLLPVFLLINTSAILVDIFYQHRSVFAGNWMSKLHFIVSNTMLLGYDSLPSKPLGPAWSLDLEM</sequence>
<name>A0A7V5CTM3_9BACT</name>
<dbReference type="GO" id="GO:0016747">
    <property type="term" value="F:acyltransferase activity, transferring groups other than amino-acyl groups"/>
    <property type="evidence" value="ECO:0007669"/>
    <property type="project" value="InterPro"/>
</dbReference>
<feature type="domain" description="Acyltransferase 3" evidence="2">
    <location>
        <begin position="8"/>
        <end position="113"/>
    </location>
</feature>
<accession>A0A7V5CTM3</accession>
<comment type="caution">
    <text evidence="3">The sequence shown here is derived from an EMBL/GenBank/DDBJ whole genome shotgun (WGS) entry which is preliminary data.</text>
</comment>
<keyword evidence="1" id="KW-0812">Transmembrane</keyword>
<protein>
    <recommendedName>
        <fullName evidence="2">Acyltransferase 3 domain-containing protein</fullName>
    </recommendedName>
</protein>
<dbReference type="InterPro" id="IPR002656">
    <property type="entry name" value="Acyl_transf_3_dom"/>
</dbReference>
<keyword evidence="1" id="KW-1133">Transmembrane helix</keyword>
<organism evidence="3">
    <name type="scientific">Acidobacterium capsulatum</name>
    <dbReference type="NCBI Taxonomy" id="33075"/>
    <lineage>
        <taxon>Bacteria</taxon>
        <taxon>Pseudomonadati</taxon>
        <taxon>Acidobacteriota</taxon>
        <taxon>Terriglobia</taxon>
        <taxon>Terriglobales</taxon>
        <taxon>Acidobacteriaceae</taxon>
        <taxon>Acidobacterium</taxon>
    </lineage>
</organism>
<evidence type="ECO:0000256" key="1">
    <source>
        <dbReference type="SAM" id="Phobius"/>
    </source>
</evidence>
<proteinExistence type="predicted"/>
<reference evidence="3" key="1">
    <citation type="journal article" date="2020" name="mSystems">
        <title>Genome- and Community-Level Interaction Insights into Carbon Utilization and Element Cycling Functions of Hydrothermarchaeota in Hydrothermal Sediment.</title>
        <authorList>
            <person name="Zhou Z."/>
            <person name="Liu Y."/>
            <person name="Xu W."/>
            <person name="Pan J."/>
            <person name="Luo Z.H."/>
            <person name="Li M."/>
        </authorList>
    </citation>
    <scope>NUCLEOTIDE SEQUENCE [LARGE SCALE GENOMIC DNA]</scope>
    <source>
        <strain evidence="3">SpSt-855</strain>
    </source>
</reference>
<keyword evidence="1" id="KW-0472">Membrane</keyword>